<comment type="caution">
    <text evidence="7">The sequence shown here is derived from an EMBL/GenBank/DDBJ whole genome shotgun (WGS) entry which is preliminary data.</text>
</comment>
<keyword evidence="4" id="KW-0862">Zinc</keyword>
<name>A0A8H6HY60_9AGAR</name>
<keyword evidence="1" id="KW-0479">Metal-binding</keyword>
<dbReference type="Gene3D" id="3.30.160.60">
    <property type="entry name" value="Classic Zinc Finger"/>
    <property type="match status" value="1"/>
</dbReference>
<evidence type="ECO:0000256" key="5">
    <source>
        <dbReference type="ARBA" id="ARBA00023242"/>
    </source>
</evidence>
<gene>
    <name evidence="7" type="ORF">DFP72DRAFT_847711</name>
</gene>
<feature type="domain" description="C2H2-type" evidence="6">
    <location>
        <begin position="29"/>
        <end position="51"/>
    </location>
</feature>
<dbReference type="SUPFAM" id="SSF57667">
    <property type="entry name" value="beta-beta-alpha zinc fingers"/>
    <property type="match status" value="1"/>
</dbReference>
<dbReference type="GO" id="GO:0000981">
    <property type="term" value="F:DNA-binding transcription factor activity, RNA polymerase II-specific"/>
    <property type="evidence" value="ECO:0007669"/>
    <property type="project" value="TreeGrafter"/>
</dbReference>
<dbReference type="GO" id="GO:0000978">
    <property type="term" value="F:RNA polymerase II cis-regulatory region sequence-specific DNA binding"/>
    <property type="evidence" value="ECO:0007669"/>
    <property type="project" value="TreeGrafter"/>
</dbReference>
<evidence type="ECO:0000256" key="2">
    <source>
        <dbReference type="ARBA" id="ARBA00022737"/>
    </source>
</evidence>
<dbReference type="PANTHER" id="PTHR24388">
    <property type="entry name" value="ZINC FINGER PROTEIN"/>
    <property type="match status" value="1"/>
</dbReference>
<dbReference type="InterPro" id="IPR050527">
    <property type="entry name" value="Snail/Krueppel_Znf"/>
</dbReference>
<accession>A0A8H6HY60</accession>
<evidence type="ECO:0000256" key="1">
    <source>
        <dbReference type="ARBA" id="ARBA00022723"/>
    </source>
</evidence>
<protein>
    <recommendedName>
        <fullName evidence="6">C2H2-type domain-containing protein</fullName>
    </recommendedName>
</protein>
<dbReference type="AlphaFoldDB" id="A0A8H6HY60"/>
<evidence type="ECO:0000256" key="3">
    <source>
        <dbReference type="ARBA" id="ARBA00022771"/>
    </source>
</evidence>
<evidence type="ECO:0000313" key="7">
    <source>
        <dbReference type="EMBL" id="KAF6755140.1"/>
    </source>
</evidence>
<keyword evidence="2" id="KW-0677">Repeat</keyword>
<dbReference type="PANTHER" id="PTHR24388:SF104">
    <property type="entry name" value="AT-RICH BINDING PROTEIN-RELATED"/>
    <property type="match status" value="1"/>
</dbReference>
<keyword evidence="8" id="KW-1185">Reference proteome</keyword>
<dbReference type="Proteomes" id="UP000521943">
    <property type="component" value="Unassembled WGS sequence"/>
</dbReference>
<dbReference type="OrthoDB" id="654211at2759"/>
<evidence type="ECO:0000313" key="8">
    <source>
        <dbReference type="Proteomes" id="UP000521943"/>
    </source>
</evidence>
<dbReference type="InterPro" id="IPR013087">
    <property type="entry name" value="Znf_C2H2_type"/>
</dbReference>
<reference evidence="7 8" key="1">
    <citation type="submission" date="2020-07" db="EMBL/GenBank/DDBJ databases">
        <title>Comparative genomics of pyrophilous fungi reveals a link between fire events and developmental genes.</title>
        <authorList>
            <consortium name="DOE Joint Genome Institute"/>
            <person name="Steindorff A.S."/>
            <person name="Carver A."/>
            <person name="Calhoun S."/>
            <person name="Stillman K."/>
            <person name="Liu H."/>
            <person name="Lipzen A."/>
            <person name="Pangilinan J."/>
            <person name="Labutti K."/>
            <person name="Bruns T.D."/>
            <person name="Grigoriev I.V."/>
        </authorList>
    </citation>
    <scope>NUCLEOTIDE SEQUENCE [LARGE SCALE GENOMIC DNA]</scope>
    <source>
        <strain evidence="7 8">CBS 144469</strain>
    </source>
</reference>
<dbReference type="SMART" id="SM00355">
    <property type="entry name" value="ZnF_C2H2"/>
    <property type="match status" value="2"/>
</dbReference>
<keyword evidence="3" id="KW-0863">Zinc-finger</keyword>
<keyword evidence="5" id="KW-0539">Nucleus</keyword>
<sequence>MPAARTEKKAAAARSADAPLPSASIDPNCVCDICDTVVSRAPDLKRHKLTHLDSEKPFKCTLPLVDSQGNERPCTYASNHAANLRTHQRSRRHANERRPCAYEGCTYDATDPASLCRHRQRAHKIMPEFPRAIRAPKLGDLLALNIRVEVEEPVAAGSSIALPHLP</sequence>
<dbReference type="InterPro" id="IPR036236">
    <property type="entry name" value="Znf_C2H2_sf"/>
</dbReference>
<organism evidence="7 8">
    <name type="scientific">Ephemerocybe angulata</name>
    <dbReference type="NCBI Taxonomy" id="980116"/>
    <lineage>
        <taxon>Eukaryota</taxon>
        <taxon>Fungi</taxon>
        <taxon>Dikarya</taxon>
        <taxon>Basidiomycota</taxon>
        <taxon>Agaricomycotina</taxon>
        <taxon>Agaricomycetes</taxon>
        <taxon>Agaricomycetidae</taxon>
        <taxon>Agaricales</taxon>
        <taxon>Agaricineae</taxon>
        <taxon>Psathyrellaceae</taxon>
        <taxon>Ephemerocybe</taxon>
    </lineage>
</organism>
<proteinExistence type="predicted"/>
<dbReference type="EMBL" id="JACGCI010000031">
    <property type="protein sequence ID" value="KAF6755140.1"/>
    <property type="molecule type" value="Genomic_DNA"/>
</dbReference>
<dbReference type="PROSITE" id="PS00028">
    <property type="entry name" value="ZINC_FINGER_C2H2_1"/>
    <property type="match status" value="1"/>
</dbReference>
<dbReference type="Pfam" id="PF00096">
    <property type="entry name" value="zf-C2H2"/>
    <property type="match status" value="1"/>
</dbReference>
<dbReference type="GO" id="GO:0008270">
    <property type="term" value="F:zinc ion binding"/>
    <property type="evidence" value="ECO:0007669"/>
    <property type="project" value="UniProtKB-KW"/>
</dbReference>
<evidence type="ECO:0000256" key="4">
    <source>
        <dbReference type="ARBA" id="ARBA00022833"/>
    </source>
</evidence>
<evidence type="ECO:0000259" key="6">
    <source>
        <dbReference type="PROSITE" id="PS00028"/>
    </source>
</evidence>